<dbReference type="Pfam" id="PF01814">
    <property type="entry name" value="Hemerythrin"/>
    <property type="match status" value="1"/>
</dbReference>
<accession>A0A5M8P2D1</accession>
<feature type="domain" description="Hemerythrin-like" evidence="1">
    <location>
        <begin position="82"/>
        <end position="217"/>
    </location>
</feature>
<proteinExistence type="predicted"/>
<name>A0A5M8P2D1_9BACT</name>
<dbReference type="EMBL" id="SNRX01000006">
    <property type="protein sequence ID" value="KAA6302625.1"/>
    <property type="molecule type" value="Genomic_DNA"/>
</dbReference>
<evidence type="ECO:0000313" key="3">
    <source>
        <dbReference type="Proteomes" id="UP000324575"/>
    </source>
</evidence>
<dbReference type="InterPro" id="IPR012312">
    <property type="entry name" value="Hemerythrin-like"/>
</dbReference>
<sequence length="219" mass="25685">MYNKFRFGKYRSTDSMSQLISENYPALTVLSRFGITLGVGEKTIDEVCREHQVDTNTFLAIIHLISDKERKTEEPPIYLPALIDYLRNSHTYFLEYRLPEIRENLISVLTEGEDDLNKAVLEYFDQFTAAIRKHMLYENNKVFSMATDQSSREKLSTGFGKQHEQIEARLTEFKNILIKYYPAHNANTMNRFLFDIFNCEQELTFHNAVEDELFLPTIV</sequence>
<protein>
    <recommendedName>
        <fullName evidence="1">Hemerythrin-like domain-containing protein</fullName>
    </recommendedName>
</protein>
<evidence type="ECO:0000313" key="2">
    <source>
        <dbReference type="EMBL" id="KAA6302625.1"/>
    </source>
</evidence>
<reference evidence="2 3" key="1">
    <citation type="submission" date="2019-03" db="EMBL/GenBank/DDBJ databases">
        <title>Single cell metagenomics reveals metabolic interactions within the superorganism composed of flagellate Streblomastix strix and complex community of Bacteroidetes bacteria on its surface.</title>
        <authorList>
            <person name="Treitli S.C."/>
            <person name="Kolisko M."/>
            <person name="Husnik F."/>
            <person name="Keeling P."/>
            <person name="Hampl V."/>
        </authorList>
    </citation>
    <scope>NUCLEOTIDE SEQUENCE [LARGE SCALE GENOMIC DNA]</scope>
    <source>
        <strain evidence="2">St1</strain>
    </source>
</reference>
<organism evidence="2 3">
    <name type="scientific">Candidatus Ordinivivax streblomastigis</name>
    <dbReference type="NCBI Taxonomy" id="2540710"/>
    <lineage>
        <taxon>Bacteria</taxon>
        <taxon>Pseudomonadati</taxon>
        <taxon>Bacteroidota</taxon>
        <taxon>Bacteroidia</taxon>
        <taxon>Bacteroidales</taxon>
        <taxon>Candidatus Ordinivivax</taxon>
    </lineage>
</organism>
<gene>
    <name evidence="2" type="ORF">EZS26_001132</name>
</gene>
<comment type="caution">
    <text evidence="2">The sequence shown here is derived from an EMBL/GenBank/DDBJ whole genome shotgun (WGS) entry which is preliminary data.</text>
</comment>
<dbReference type="Proteomes" id="UP000324575">
    <property type="component" value="Unassembled WGS sequence"/>
</dbReference>
<evidence type="ECO:0000259" key="1">
    <source>
        <dbReference type="Pfam" id="PF01814"/>
    </source>
</evidence>
<dbReference type="Gene3D" id="1.20.120.520">
    <property type="entry name" value="nmb1532 protein domain like"/>
    <property type="match status" value="1"/>
</dbReference>
<dbReference type="AlphaFoldDB" id="A0A5M8P2D1"/>